<evidence type="ECO:0000256" key="9">
    <source>
        <dbReference type="ARBA" id="ARBA00022989"/>
    </source>
</evidence>
<feature type="transmembrane region" description="Helical" evidence="13">
    <location>
        <begin position="278"/>
        <end position="300"/>
    </location>
</feature>
<reference evidence="15" key="1">
    <citation type="submission" date="2021-07" db="EMBL/GenBank/DDBJ databases">
        <title>Complete genome sequencing of a Clostridium isolate.</title>
        <authorList>
            <person name="Ueki A."/>
            <person name="Tonouchi A."/>
        </authorList>
    </citation>
    <scope>NUCLEOTIDE SEQUENCE [LARGE SCALE GENOMIC DNA]</scope>
    <source>
        <strain evidence="15">C5S11</strain>
    </source>
</reference>
<name>A0ABN6IXY2_9CLOT</name>
<sequence length="437" mass="47336">MKKIDLTEGSAIKVLTTLAVPIMGSSLLQFTYNLVDMLWVGRLGSGAVASIGSSSFYIGLGYSINALVVIGTGIKVSHAIGEKKENAVKEYINAGLLINTIIGLVFGILLILIGRNLIGFLHIGNPIVEKDAYLFLAISGPTIFFAFFNLLYARILGSFGNNKLAFKINSIGVVVNIILDPIFIYVFKLGVVGASIATMLANIIMFALYLMESSGMLKFSFDIKIDYKKVKEIIILGFPMAFQRILFTIINIFLARIIAIFGSDAIAAQKIGLQIESITYMVIGGLQGAVAAFIGQNFGAKKHDRIKEGYNAALKIAIIYSLLMAFIFIFGSTPLIKLFVSDENTIVIAKAYLQVIAFSQIFSATESVSNGLFTGIGKPKISSIISVIFTSLRLPMALVLIKPFGITGIWISIAISSILKGSTAYLLYRIEVKGNLK</sequence>
<keyword evidence="8 13" id="KW-0812">Transmembrane</keyword>
<feature type="transmembrane region" description="Helical" evidence="13">
    <location>
        <begin position="12"/>
        <end position="35"/>
    </location>
</feature>
<dbReference type="InterPro" id="IPR048279">
    <property type="entry name" value="MdtK-like"/>
</dbReference>
<keyword evidence="9 13" id="KW-1133">Transmembrane helix</keyword>
<feature type="transmembrane region" description="Helical" evidence="13">
    <location>
        <begin position="133"/>
        <end position="152"/>
    </location>
</feature>
<comment type="function">
    <text evidence="1">Multidrug efflux pump.</text>
</comment>
<comment type="subcellular location">
    <subcellularLocation>
        <location evidence="2">Cell membrane</location>
        <topology evidence="2">Multi-pass membrane protein</topology>
    </subcellularLocation>
</comment>
<gene>
    <name evidence="14" type="ORF">psyc5s11_23600</name>
</gene>
<keyword evidence="7" id="KW-1003">Cell membrane</keyword>
<comment type="similarity">
    <text evidence="3">Belongs to the multi antimicrobial extrusion (MATE) (TC 2.A.66.1) family.</text>
</comment>
<dbReference type="Proteomes" id="UP000824633">
    <property type="component" value="Chromosome"/>
</dbReference>
<dbReference type="Pfam" id="PF01554">
    <property type="entry name" value="MatE"/>
    <property type="match status" value="2"/>
</dbReference>
<evidence type="ECO:0000313" key="15">
    <source>
        <dbReference type="Proteomes" id="UP000824633"/>
    </source>
</evidence>
<organism evidence="14 15">
    <name type="scientific">Clostridium gelidum</name>
    <dbReference type="NCBI Taxonomy" id="704125"/>
    <lineage>
        <taxon>Bacteria</taxon>
        <taxon>Bacillati</taxon>
        <taxon>Bacillota</taxon>
        <taxon>Clostridia</taxon>
        <taxon>Eubacteriales</taxon>
        <taxon>Clostridiaceae</taxon>
        <taxon>Clostridium</taxon>
    </lineage>
</organism>
<evidence type="ECO:0000256" key="2">
    <source>
        <dbReference type="ARBA" id="ARBA00004651"/>
    </source>
</evidence>
<dbReference type="RefSeq" id="WP_224038185.1">
    <property type="nucleotide sequence ID" value="NZ_AP024849.1"/>
</dbReference>
<dbReference type="CDD" id="cd13140">
    <property type="entry name" value="MATE_like_1"/>
    <property type="match status" value="1"/>
</dbReference>
<feature type="transmembrane region" description="Helical" evidence="13">
    <location>
        <begin position="192"/>
        <end position="212"/>
    </location>
</feature>
<keyword evidence="15" id="KW-1185">Reference proteome</keyword>
<dbReference type="InterPro" id="IPR002528">
    <property type="entry name" value="MATE_fam"/>
</dbReference>
<keyword evidence="5" id="KW-0813">Transport</keyword>
<feature type="transmembrane region" description="Helical" evidence="13">
    <location>
        <begin position="47"/>
        <end position="70"/>
    </location>
</feature>
<evidence type="ECO:0000256" key="6">
    <source>
        <dbReference type="ARBA" id="ARBA00022449"/>
    </source>
</evidence>
<keyword evidence="10" id="KW-0406">Ion transport</keyword>
<dbReference type="EMBL" id="AP024849">
    <property type="protein sequence ID" value="BCZ46293.1"/>
    <property type="molecule type" value="Genomic_DNA"/>
</dbReference>
<feature type="transmembrane region" description="Helical" evidence="13">
    <location>
        <begin position="233"/>
        <end position="258"/>
    </location>
</feature>
<feature type="transmembrane region" description="Helical" evidence="13">
    <location>
        <begin position="407"/>
        <end position="428"/>
    </location>
</feature>
<evidence type="ECO:0000256" key="11">
    <source>
        <dbReference type="ARBA" id="ARBA00023136"/>
    </source>
</evidence>
<protein>
    <recommendedName>
        <fullName evidence="4">Probable multidrug resistance protein NorM</fullName>
    </recommendedName>
    <alternativeName>
        <fullName evidence="12">Multidrug-efflux transporter</fullName>
    </alternativeName>
</protein>
<dbReference type="NCBIfam" id="TIGR00797">
    <property type="entry name" value="matE"/>
    <property type="match status" value="1"/>
</dbReference>
<evidence type="ECO:0000256" key="8">
    <source>
        <dbReference type="ARBA" id="ARBA00022692"/>
    </source>
</evidence>
<proteinExistence type="inferred from homology"/>
<evidence type="ECO:0000256" key="12">
    <source>
        <dbReference type="ARBA" id="ARBA00031636"/>
    </source>
</evidence>
<keyword evidence="6" id="KW-0050">Antiport</keyword>
<dbReference type="PANTHER" id="PTHR43298">
    <property type="entry name" value="MULTIDRUG RESISTANCE PROTEIN NORM-RELATED"/>
    <property type="match status" value="1"/>
</dbReference>
<evidence type="ECO:0000256" key="13">
    <source>
        <dbReference type="SAM" id="Phobius"/>
    </source>
</evidence>
<evidence type="ECO:0000256" key="10">
    <source>
        <dbReference type="ARBA" id="ARBA00023065"/>
    </source>
</evidence>
<keyword evidence="11 13" id="KW-0472">Membrane</keyword>
<evidence type="ECO:0000256" key="3">
    <source>
        <dbReference type="ARBA" id="ARBA00010199"/>
    </source>
</evidence>
<feature type="transmembrane region" description="Helical" evidence="13">
    <location>
        <begin position="91"/>
        <end position="113"/>
    </location>
</feature>
<feature type="transmembrane region" description="Helical" evidence="13">
    <location>
        <begin position="164"/>
        <end position="186"/>
    </location>
</feature>
<dbReference type="PANTHER" id="PTHR43298:SF2">
    <property type="entry name" value="FMN_FAD EXPORTER YEEO-RELATED"/>
    <property type="match status" value="1"/>
</dbReference>
<evidence type="ECO:0000256" key="4">
    <source>
        <dbReference type="ARBA" id="ARBA00020268"/>
    </source>
</evidence>
<evidence type="ECO:0000256" key="7">
    <source>
        <dbReference type="ARBA" id="ARBA00022475"/>
    </source>
</evidence>
<accession>A0ABN6IXY2</accession>
<evidence type="ECO:0000256" key="1">
    <source>
        <dbReference type="ARBA" id="ARBA00003408"/>
    </source>
</evidence>
<dbReference type="PIRSF" id="PIRSF006603">
    <property type="entry name" value="DinF"/>
    <property type="match status" value="1"/>
</dbReference>
<evidence type="ECO:0000256" key="5">
    <source>
        <dbReference type="ARBA" id="ARBA00022448"/>
    </source>
</evidence>
<dbReference type="InterPro" id="IPR050222">
    <property type="entry name" value="MATE_MdtK"/>
</dbReference>
<feature type="transmembrane region" description="Helical" evidence="13">
    <location>
        <begin position="312"/>
        <end position="331"/>
    </location>
</feature>
<evidence type="ECO:0000313" key="14">
    <source>
        <dbReference type="EMBL" id="BCZ46293.1"/>
    </source>
</evidence>